<proteinExistence type="predicted"/>
<dbReference type="Proteomes" id="UP001152795">
    <property type="component" value="Unassembled WGS sequence"/>
</dbReference>
<gene>
    <name evidence="1" type="ORF">PACLA_8A071933</name>
</gene>
<dbReference type="EMBL" id="CACRXK020011525">
    <property type="protein sequence ID" value="CAB4021618.1"/>
    <property type="molecule type" value="Genomic_DNA"/>
</dbReference>
<protein>
    <submittedName>
        <fullName evidence="1">Uncharacterized protein</fullName>
    </submittedName>
</protein>
<keyword evidence="2" id="KW-1185">Reference proteome</keyword>
<accession>A0A6S7KM89</accession>
<comment type="caution">
    <text evidence="1">The sequence shown here is derived from an EMBL/GenBank/DDBJ whole genome shotgun (WGS) entry which is preliminary data.</text>
</comment>
<feature type="non-terminal residue" evidence="1">
    <location>
        <position position="180"/>
    </location>
</feature>
<dbReference type="AlphaFoldDB" id="A0A6S7KM89"/>
<reference evidence="1" key="1">
    <citation type="submission" date="2020-04" db="EMBL/GenBank/DDBJ databases">
        <authorList>
            <person name="Alioto T."/>
            <person name="Alioto T."/>
            <person name="Gomez Garrido J."/>
        </authorList>
    </citation>
    <scope>NUCLEOTIDE SEQUENCE</scope>
    <source>
        <strain evidence="1">A484AB</strain>
    </source>
</reference>
<name>A0A6S7KM89_PARCT</name>
<evidence type="ECO:0000313" key="2">
    <source>
        <dbReference type="Proteomes" id="UP001152795"/>
    </source>
</evidence>
<evidence type="ECO:0000313" key="1">
    <source>
        <dbReference type="EMBL" id="CAB4021618.1"/>
    </source>
</evidence>
<sequence>MADKETTPTKVYSRLDISPASKNRICVICSLSVENADVRRRLFCPSSQNWQKTKACLSLEFLLRVELDRNSVLTDIICRKCFDRNETLVKKIVNVREGFECSKKKLYSERCTAYTKRMGKDDADDVWPTARKSLFQADCGVKNPSCPAMTLLKTRLVSTETVSSSTKEKGSESLSVSSVE</sequence>
<organism evidence="1 2">
    <name type="scientific">Paramuricea clavata</name>
    <name type="common">Red gorgonian</name>
    <name type="synonym">Violescent sea-whip</name>
    <dbReference type="NCBI Taxonomy" id="317549"/>
    <lineage>
        <taxon>Eukaryota</taxon>
        <taxon>Metazoa</taxon>
        <taxon>Cnidaria</taxon>
        <taxon>Anthozoa</taxon>
        <taxon>Octocorallia</taxon>
        <taxon>Malacalcyonacea</taxon>
        <taxon>Plexauridae</taxon>
        <taxon>Paramuricea</taxon>
    </lineage>
</organism>
<dbReference type="OrthoDB" id="6014843at2759"/>